<organism evidence="2 3">
    <name type="scientific">Steinernema carpocapsae</name>
    <name type="common">Entomopathogenic nematode</name>
    <dbReference type="NCBI Taxonomy" id="34508"/>
    <lineage>
        <taxon>Eukaryota</taxon>
        <taxon>Metazoa</taxon>
        <taxon>Ecdysozoa</taxon>
        <taxon>Nematoda</taxon>
        <taxon>Chromadorea</taxon>
        <taxon>Rhabditida</taxon>
        <taxon>Tylenchina</taxon>
        <taxon>Panagrolaimomorpha</taxon>
        <taxon>Strongyloidoidea</taxon>
        <taxon>Steinernematidae</taxon>
        <taxon>Steinernema</taxon>
    </lineage>
</organism>
<comment type="caution">
    <text evidence="2">The sequence shown here is derived from an EMBL/GenBank/DDBJ whole genome shotgun (WGS) entry which is preliminary data.</text>
</comment>
<dbReference type="EMBL" id="AZBU02000004">
    <property type="protein sequence ID" value="TKR79991.1"/>
    <property type="molecule type" value="Genomic_DNA"/>
</dbReference>
<keyword evidence="3" id="KW-1185">Reference proteome</keyword>
<name>A0A4U5NC54_STECR</name>
<feature type="transmembrane region" description="Helical" evidence="1">
    <location>
        <begin position="16"/>
        <end position="38"/>
    </location>
</feature>
<reference evidence="2 3" key="2">
    <citation type="journal article" date="2019" name="G3 (Bethesda)">
        <title>Hybrid Assembly of the Genome of the Entomopathogenic Nematode Steinernema carpocapsae Identifies the X-Chromosome.</title>
        <authorList>
            <person name="Serra L."/>
            <person name="Macchietto M."/>
            <person name="Macias-Munoz A."/>
            <person name="McGill C.J."/>
            <person name="Rodriguez I.M."/>
            <person name="Rodriguez B."/>
            <person name="Murad R."/>
            <person name="Mortazavi A."/>
        </authorList>
    </citation>
    <scope>NUCLEOTIDE SEQUENCE [LARGE SCALE GENOMIC DNA]</scope>
    <source>
        <strain evidence="2 3">ALL</strain>
    </source>
</reference>
<dbReference type="Proteomes" id="UP000298663">
    <property type="component" value="Unassembled WGS sequence"/>
</dbReference>
<sequence length="176" mass="19228">MLRDMDTAAPDNVNRVLLITACILLLLLIVLFIAISLYRFKRDIRPQRQPTAADVESLINVSTISYKPKTKNECANYDCVDGNISVLPSPRLTPVFGLVTPNKSRVVDAVDDEPDCNRNFAKPANPIKSHNTSILSSASVVFGEFGDVALTSTFSRSFRKVIGDLPPSPEAPVVVV</sequence>
<accession>A0A4U5NC54</accession>
<evidence type="ECO:0000313" key="3">
    <source>
        <dbReference type="Proteomes" id="UP000298663"/>
    </source>
</evidence>
<keyword evidence="1" id="KW-0812">Transmembrane</keyword>
<gene>
    <name evidence="2" type="ORF">L596_014131</name>
</gene>
<proteinExistence type="predicted"/>
<protein>
    <submittedName>
        <fullName evidence="2">Uncharacterized protein</fullName>
    </submittedName>
</protein>
<keyword evidence="1" id="KW-1133">Transmembrane helix</keyword>
<dbReference type="AlphaFoldDB" id="A0A4U5NC54"/>
<reference evidence="2 3" key="1">
    <citation type="journal article" date="2015" name="Genome Biol.">
        <title>Comparative genomics of Steinernema reveals deeply conserved gene regulatory networks.</title>
        <authorList>
            <person name="Dillman A.R."/>
            <person name="Macchietto M."/>
            <person name="Porter C.F."/>
            <person name="Rogers A."/>
            <person name="Williams B."/>
            <person name="Antoshechkin I."/>
            <person name="Lee M.M."/>
            <person name="Goodwin Z."/>
            <person name="Lu X."/>
            <person name="Lewis E.E."/>
            <person name="Goodrich-Blair H."/>
            <person name="Stock S.P."/>
            <person name="Adams B.J."/>
            <person name="Sternberg P.W."/>
            <person name="Mortazavi A."/>
        </authorList>
    </citation>
    <scope>NUCLEOTIDE SEQUENCE [LARGE SCALE GENOMIC DNA]</scope>
    <source>
        <strain evidence="2 3">ALL</strain>
    </source>
</reference>
<evidence type="ECO:0000256" key="1">
    <source>
        <dbReference type="SAM" id="Phobius"/>
    </source>
</evidence>
<evidence type="ECO:0000313" key="2">
    <source>
        <dbReference type="EMBL" id="TKR79991.1"/>
    </source>
</evidence>
<keyword evidence="1" id="KW-0472">Membrane</keyword>